<dbReference type="SUPFAM" id="SSF48452">
    <property type="entry name" value="TPR-like"/>
    <property type="match status" value="1"/>
</dbReference>
<dbReference type="Proteomes" id="UP000283341">
    <property type="component" value="Unassembled WGS sequence"/>
</dbReference>
<dbReference type="InterPro" id="IPR019734">
    <property type="entry name" value="TPR_rpt"/>
</dbReference>
<dbReference type="RefSeq" id="WP_118403764.1">
    <property type="nucleotide sequence ID" value="NZ_JADNFX010000011.1"/>
</dbReference>
<keyword evidence="1" id="KW-0802">TPR repeat</keyword>
<name>A0A412I7V4_9BACE</name>
<sequence>MNKYLFLLFLFAMGGLVSCTQTNDVNLLKQAETCVESDPDNALQLLNLLENSELLRGKESADYALLLTQALDKNYLDSLQSDSLIKIAVDYYKGSGDYVKAGKSYYYYGKIMVVKGKVSEAMEAFLKALTFLKETKEYKLQGLIFEHIGYLNLGQGMYEQSIDNYRKSIHYYELAGDSIGEVYGCRNVARGHYASQDYDSAYWYANRGLLLLSDTTNQVRSSLFQLLGLIVKDEGKYSQAIDYFISAIESNKNVNDGLRYYLSLGCAYMDIGQFALAERCFEHCKNVNDVFISSGAYNYLYLLKKKESNYEQALSYKELSDSILNIVRNNELSSQLLALQKKYEADRLIMENSQIRLEKENQAYFYSVIMLIISGVSFWLIKRYKKKNLRNIEALRRNERILKEYACRITGLELEGEQEREAKKEVIGKLNRKILELTSENKRIRDNSCVEALFVLGELKEGKLIVENMKMSERQSIFDFLDLVYANFVSRIKTDFELTKGDLLLAALIKLGFSSKQLMIVFDCEMKSVYKSKQRLKSHLKLEKEDSLEEMIAFY</sequence>
<gene>
    <name evidence="3" type="ORF">DWX97_23140</name>
</gene>
<dbReference type="Pfam" id="PF13181">
    <property type="entry name" value="TPR_8"/>
    <property type="match status" value="1"/>
</dbReference>
<dbReference type="PROSITE" id="PS51257">
    <property type="entry name" value="PROKAR_LIPOPROTEIN"/>
    <property type="match status" value="1"/>
</dbReference>
<keyword evidence="2" id="KW-0812">Transmembrane</keyword>
<dbReference type="AlphaFoldDB" id="A0A412I7V4"/>
<evidence type="ECO:0000256" key="2">
    <source>
        <dbReference type="SAM" id="Phobius"/>
    </source>
</evidence>
<evidence type="ECO:0000313" key="4">
    <source>
        <dbReference type="Proteomes" id="UP000283341"/>
    </source>
</evidence>
<dbReference type="PANTHER" id="PTHR10098">
    <property type="entry name" value="RAPSYN-RELATED"/>
    <property type="match status" value="1"/>
</dbReference>
<keyword evidence="2" id="KW-1133">Transmembrane helix</keyword>
<feature type="transmembrane region" description="Helical" evidence="2">
    <location>
        <begin position="363"/>
        <end position="381"/>
    </location>
</feature>
<evidence type="ECO:0000256" key="1">
    <source>
        <dbReference type="PROSITE-ProRule" id="PRU00339"/>
    </source>
</evidence>
<dbReference type="InterPro" id="IPR011990">
    <property type="entry name" value="TPR-like_helical_dom_sf"/>
</dbReference>
<keyword evidence="2" id="KW-0472">Membrane</keyword>
<reference evidence="3 4" key="1">
    <citation type="submission" date="2018-08" db="EMBL/GenBank/DDBJ databases">
        <title>A genome reference for cultivated species of the human gut microbiota.</title>
        <authorList>
            <person name="Zou Y."/>
            <person name="Xue W."/>
            <person name="Luo G."/>
        </authorList>
    </citation>
    <scope>NUCLEOTIDE SEQUENCE [LARGE SCALE GENOMIC DNA]</scope>
    <source>
        <strain evidence="3 4">AF22-3AC</strain>
    </source>
</reference>
<dbReference type="SMART" id="SM00028">
    <property type="entry name" value="TPR"/>
    <property type="match status" value="4"/>
</dbReference>
<organism evidence="3 4">
    <name type="scientific">Bacteroides cellulosilyticus</name>
    <dbReference type="NCBI Taxonomy" id="246787"/>
    <lineage>
        <taxon>Bacteria</taxon>
        <taxon>Pseudomonadati</taxon>
        <taxon>Bacteroidota</taxon>
        <taxon>Bacteroidia</taxon>
        <taxon>Bacteroidales</taxon>
        <taxon>Bacteroidaceae</taxon>
        <taxon>Bacteroides</taxon>
    </lineage>
</organism>
<accession>A0A412I7V4</accession>
<dbReference type="Gene3D" id="1.25.40.10">
    <property type="entry name" value="Tetratricopeptide repeat domain"/>
    <property type="match status" value="2"/>
</dbReference>
<feature type="repeat" description="TPR" evidence="1">
    <location>
        <begin position="102"/>
        <end position="135"/>
    </location>
</feature>
<dbReference type="PROSITE" id="PS50005">
    <property type="entry name" value="TPR"/>
    <property type="match status" value="2"/>
</dbReference>
<dbReference type="EMBL" id="QRVJ01000033">
    <property type="protein sequence ID" value="RGS32918.1"/>
    <property type="molecule type" value="Genomic_DNA"/>
</dbReference>
<feature type="repeat" description="TPR" evidence="1">
    <location>
        <begin position="221"/>
        <end position="254"/>
    </location>
</feature>
<proteinExistence type="predicted"/>
<evidence type="ECO:0000313" key="3">
    <source>
        <dbReference type="EMBL" id="RGS32918.1"/>
    </source>
</evidence>
<protein>
    <submittedName>
        <fullName evidence="3">Uncharacterized protein</fullName>
    </submittedName>
</protein>
<comment type="caution">
    <text evidence="3">The sequence shown here is derived from an EMBL/GenBank/DDBJ whole genome shotgun (WGS) entry which is preliminary data.</text>
</comment>